<sequence length="417" mass="46383">MRLKVPNIRHLRVFRRVAECHSVSAAAEKEHLSQPAVTQAISKLEDELDIQLFERRADGMFATDVGGRLLERVERALDHLQAGAREASRLGAKQKERGFSHFDRLVTAAQLRALIAMSEANNFSIAARNIGISQPSIHRAARNLERLSGIKLFNPAQEGISLTPAAQVLAQRTKLALAELQQGFDEVDDFLGRDSSQIIVGSLPLARTYLLPMAIDRMVRVRDKVQIRVLDGVYAELLQGVRQGDVDFLVGALRKTLPVDDVVQEALFDDPLAIVVGANHPLLKKKNVTLEDTLAYPWVAPPKTTPAGSYLFDTLRIDALPETPVRAVSSSLILVRGLLMMGDYITIISQSQIRSELERDLLRPLPIELTNNSRPIGLTYRADWRPTETQKQFLTYLREISASDLSSAHEEAALLKK</sequence>
<dbReference type="PROSITE" id="PS50931">
    <property type="entry name" value="HTH_LYSR"/>
    <property type="match status" value="2"/>
</dbReference>
<dbReference type="Pfam" id="PF03466">
    <property type="entry name" value="LysR_substrate"/>
    <property type="match status" value="1"/>
</dbReference>
<feature type="domain" description="HTH lysR-type" evidence="5">
    <location>
        <begin position="106"/>
        <end position="163"/>
    </location>
</feature>
<dbReference type="GO" id="GO:0000976">
    <property type="term" value="F:transcription cis-regulatory region binding"/>
    <property type="evidence" value="ECO:0007669"/>
    <property type="project" value="TreeGrafter"/>
</dbReference>
<dbReference type="PANTHER" id="PTHR30126:SF98">
    <property type="entry name" value="HTH-TYPE TRANSCRIPTIONAL ACTIVATOR BAUR"/>
    <property type="match status" value="1"/>
</dbReference>
<name>A0A926NWC4_9HYPH</name>
<dbReference type="InterPro" id="IPR000847">
    <property type="entry name" value="LysR_HTH_N"/>
</dbReference>
<dbReference type="PANTHER" id="PTHR30126">
    <property type="entry name" value="HTH-TYPE TRANSCRIPTIONAL REGULATOR"/>
    <property type="match status" value="1"/>
</dbReference>
<dbReference type="SUPFAM" id="SSF53850">
    <property type="entry name" value="Periplasmic binding protein-like II"/>
    <property type="match status" value="1"/>
</dbReference>
<evidence type="ECO:0000256" key="2">
    <source>
        <dbReference type="ARBA" id="ARBA00023015"/>
    </source>
</evidence>
<evidence type="ECO:0000256" key="1">
    <source>
        <dbReference type="ARBA" id="ARBA00009437"/>
    </source>
</evidence>
<feature type="domain" description="HTH lysR-type" evidence="5">
    <location>
        <begin position="6"/>
        <end position="63"/>
    </location>
</feature>
<evidence type="ECO:0000313" key="6">
    <source>
        <dbReference type="EMBL" id="MBD1545566.1"/>
    </source>
</evidence>
<dbReference type="InterPro" id="IPR036388">
    <property type="entry name" value="WH-like_DNA-bd_sf"/>
</dbReference>
<dbReference type="InterPro" id="IPR005119">
    <property type="entry name" value="LysR_subst-bd"/>
</dbReference>
<dbReference type="GO" id="GO:0003700">
    <property type="term" value="F:DNA-binding transcription factor activity"/>
    <property type="evidence" value="ECO:0007669"/>
    <property type="project" value="InterPro"/>
</dbReference>
<comment type="similarity">
    <text evidence="1">Belongs to the LysR transcriptional regulatory family.</text>
</comment>
<dbReference type="Pfam" id="PF00126">
    <property type="entry name" value="HTH_1"/>
    <property type="match status" value="2"/>
</dbReference>
<dbReference type="InterPro" id="IPR036390">
    <property type="entry name" value="WH_DNA-bd_sf"/>
</dbReference>
<evidence type="ECO:0000256" key="3">
    <source>
        <dbReference type="ARBA" id="ARBA00023125"/>
    </source>
</evidence>
<proteinExistence type="inferred from homology"/>
<keyword evidence="2" id="KW-0805">Transcription regulation</keyword>
<comment type="caution">
    <text evidence="6">The sequence shown here is derived from an EMBL/GenBank/DDBJ whole genome shotgun (WGS) entry which is preliminary data.</text>
</comment>
<gene>
    <name evidence="6" type="ORF">HK439_04785</name>
</gene>
<reference evidence="6" key="1">
    <citation type="submission" date="2020-05" db="EMBL/GenBank/DDBJ databases">
        <title>Identification of trans-AT polyketide cluster in two marine bacteria, producers of a novel glutaramide-containing polyketide sesbanimide D and analogs.</title>
        <authorList>
            <person name="Kacar D."/>
            <person name="Rodriguez P."/>
            <person name="Canedo L."/>
            <person name="Gonzalez E."/>
            <person name="Galan B."/>
            <person name="De La Calle F."/>
            <person name="Garcia J.L."/>
        </authorList>
    </citation>
    <scope>NUCLEOTIDE SEQUENCE</scope>
    <source>
        <strain evidence="6">PHM038</strain>
    </source>
</reference>
<evidence type="ECO:0000259" key="5">
    <source>
        <dbReference type="PROSITE" id="PS50931"/>
    </source>
</evidence>
<dbReference type="FunFam" id="1.10.10.10:FF:000001">
    <property type="entry name" value="LysR family transcriptional regulator"/>
    <property type="match status" value="1"/>
</dbReference>
<evidence type="ECO:0000256" key="4">
    <source>
        <dbReference type="ARBA" id="ARBA00023163"/>
    </source>
</evidence>
<protein>
    <submittedName>
        <fullName evidence="6">LysR family transcriptional regulator</fullName>
    </submittedName>
</protein>
<dbReference type="SUPFAM" id="SSF46785">
    <property type="entry name" value="Winged helix' DNA-binding domain"/>
    <property type="match status" value="2"/>
</dbReference>
<dbReference type="EMBL" id="JABFCZ010000004">
    <property type="protein sequence ID" value="MBD1545566.1"/>
    <property type="molecule type" value="Genomic_DNA"/>
</dbReference>
<keyword evidence="4" id="KW-0804">Transcription</keyword>
<accession>A0A926NWC4</accession>
<dbReference type="Gene3D" id="1.10.10.10">
    <property type="entry name" value="Winged helix-like DNA-binding domain superfamily/Winged helix DNA-binding domain"/>
    <property type="match status" value="2"/>
</dbReference>
<organism evidence="6 7">
    <name type="scientific">Roseibium aggregatum</name>
    <dbReference type="NCBI Taxonomy" id="187304"/>
    <lineage>
        <taxon>Bacteria</taxon>
        <taxon>Pseudomonadati</taxon>
        <taxon>Pseudomonadota</taxon>
        <taxon>Alphaproteobacteria</taxon>
        <taxon>Hyphomicrobiales</taxon>
        <taxon>Stappiaceae</taxon>
        <taxon>Roseibium</taxon>
    </lineage>
</organism>
<keyword evidence="3" id="KW-0238">DNA-binding</keyword>
<dbReference type="RefSeq" id="WP_190290228.1">
    <property type="nucleotide sequence ID" value="NZ_JABFCZ010000004.1"/>
</dbReference>
<dbReference type="Gene3D" id="3.40.190.10">
    <property type="entry name" value="Periplasmic binding protein-like II"/>
    <property type="match status" value="2"/>
</dbReference>
<dbReference type="Proteomes" id="UP000598467">
    <property type="component" value="Unassembled WGS sequence"/>
</dbReference>
<dbReference type="AlphaFoldDB" id="A0A926NWC4"/>
<dbReference type="PRINTS" id="PR00039">
    <property type="entry name" value="HTHLYSR"/>
</dbReference>
<evidence type="ECO:0000313" key="7">
    <source>
        <dbReference type="Proteomes" id="UP000598467"/>
    </source>
</evidence>